<dbReference type="EMBL" id="JAUZQC010000009">
    <property type="protein sequence ID" value="KAK5866328.1"/>
    <property type="molecule type" value="Genomic_DNA"/>
</dbReference>
<dbReference type="PANTHER" id="PTHR13594">
    <property type="entry name" value="CENTRIOLAR COILED-COIL PROTEIN OF 110 KDA"/>
    <property type="match status" value="1"/>
</dbReference>
<reference evidence="3 4" key="1">
    <citation type="journal article" date="2023" name="Genes (Basel)">
        <title>Chromosome-Level Genome Assembly and Circadian Gene Repertoire of the Patagonia Blennie Eleginops maclovinus-The Closest Ancestral Proxy of Antarctic Cryonotothenioids.</title>
        <authorList>
            <person name="Cheng C.C."/>
            <person name="Rivera-Colon A.G."/>
            <person name="Minhas B.F."/>
            <person name="Wilson L."/>
            <person name="Rayamajhi N."/>
            <person name="Vargas-Chacoff L."/>
            <person name="Catchen J.M."/>
        </authorList>
    </citation>
    <scope>NUCLEOTIDE SEQUENCE [LARGE SCALE GENOMIC DNA]</scope>
    <source>
        <strain evidence="3">JMC-PN-2008</strain>
    </source>
</reference>
<comment type="caution">
    <text evidence="3">The sequence shown here is derived from an EMBL/GenBank/DDBJ whole genome shotgun (WGS) entry which is preliminary data.</text>
</comment>
<feature type="region of interest" description="Disordered" evidence="2">
    <location>
        <begin position="586"/>
        <end position="665"/>
    </location>
</feature>
<feature type="compositionally biased region" description="Polar residues" evidence="2">
    <location>
        <begin position="324"/>
        <end position="334"/>
    </location>
</feature>
<evidence type="ECO:0008006" key="5">
    <source>
        <dbReference type="Google" id="ProtNLM"/>
    </source>
</evidence>
<feature type="region of interest" description="Disordered" evidence="2">
    <location>
        <begin position="294"/>
        <end position="334"/>
    </location>
</feature>
<dbReference type="InterPro" id="IPR033207">
    <property type="entry name" value="CCP110"/>
</dbReference>
<name>A0AAN7XMP1_ELEMC</name>
<dbReference type="GO" id="GO:0032053">
    <property type="term" value="P:ciliary basal body organization"/>
    <property type="evidence" value="ECO:0007669"/>
    <property type="project" value="TreeGrafter"/>
</dbReference>
<feature type="compositionally biased region" description="Polar residues" evidence="2">
    <location>
        <begin position="201"/>
        <end position="212"/>
    </location>
</feature>
<sequence length="665" mass="73887">MSVVKETVIKNNKLNISQEVITEATQISPAPQQQPTSTDSSPNQEAFYLTTCPKAFYNGVGKYQTIPALNFSLSPVKSKSTIQDGEALNGVGTSERNVSVNSRLNESHRVRDLGDKNSPTLVACTVNLPAEGDVTHKSSQHIDQLEYDLSSLKVLISDLASTLTDNLESPGRTDSNTQNEFRFNKMRHDDEVEQDQRLGEQPQSLDNFNNVLEDTGSEPCISDIDEQAEEAANVRELRLSKSLPTEGGKDKEKSTEALKSSHGQLGSRKPTAKCILSVMQRMRIPDVFRISPSATTSSRSVSVLSDSSNLTTERKNETAAEANGSRSPSLNQSYDVDAPSGLWLLESSDKSHLVQEKGLTPESGGEGQGGVSKVKRRLLMQMTDETRERSANASRGSSPRDILPAAAVRRYEGHGGQEAEQEQLKQAHAAQVRALQEEHRRQQEALMQALAERYRLLQSVSFPCAMSSSRPEDTATFSLLSQPGPLSERCRPLLAAAVKGFLTRRMLRTERVAQLGRTVRDTHQFLQALQQQSPSSRQDVLLQERVTLQLRAARYEVHDIFFSLSARERMQLIGWDRELARERELRRQSGHPRGRSSLSIATQKSLERKRGMMIQKKAAERHKGVVPMSGHSSGFSAEQPPETRRGQFRANPQRVPKSTRSSRPR</sequence>
<keyword evidence="1" id="KW-0175">Coiled coil</keyword>
<dbReference type="GO" id="GO:0032465">
    <property type="term" value="P:regulation of cytokinesis"/>
    <property type="evidence" value="ECO:0007669"/>
    <property type="project" value="InterPro"/>
</dbReference>
<dbReference type="AlphaFoldDB" id="A0AAN7XMP1"/>
<reference evidence="3 4" key="2">
    <citation type="journal article" date="2023" name="Mol. Biol. Evol.">
        <title>Genomics of Secondarily Temperate Adaptation in the Only Non-Antarctic Icefish.</title>
        <authorList>
            <person name="Rivera-Colon A.G."/>
            <person name="Rayamajhi N."/>
            <person name="Minhas B.F."/>
            <person name="Madrigal G."/>
            <person name="Bilyk K.T."/>
            <person name="Yoon V."/>
            <person name="Hune M."/>
            <person name="Gregory S."/>
            <person name="Cheng C.H.C."/>
            <person name="Catchen J.M."/>
        </authorList>
    </citation>
    <scope>NUCLEOTIDE SEQUENCE [LARGE SCALE GENOMIC DNA]</scope>
    <source>
        <strain evidence="3">JMC-PN-2008</strain>
    </source>
</reference>
<organism evidence="3 4">
    <name type="scientific">Eleginops maclovinus</name>
    <name type="common">Patagonian blennie</name>
    <name type="synonym">Eleginus maclovinus</name>
    <dbReference type="NCBI Taxonomy" id="56733"/>
    <lineage>
        <taxon>Eukaryota</taxon>
        <taxon>Metazoa</taxon>
        <taxon>Chordata</taxon>
        <taxon>Craniata</taxon>
        <taxon>Vertebrata</taxon>
        <taxon>Euteleostomi</taxon>
        <taxon>Actinopterygii</taxon>
        <taxon>Neopterygii</taxon>
        <taxon>Teleostei</taxon>
        <taxon>Neoteleostei</taxon>
        <taxon>Acanthomorphata</taxon>
        <taxon>Eupercaria</taxon>
        <taxon>Perciformes</taxon>
        <taxon>Notothenioidei</taxon>
        <taxon>Eleginopidae</taxon>
        <taxon>Eleginops</taxon>
    </lineage>
</organism>
<evidence type="ECO:0000313" key="4">
    <source>
        <dbReference type="Proteomes" id="UP001346869"/>
    </source>
</evidence>
<dbReference type="GO" id="GO:1903723">
    <property type="term" value="P:negative regulation of centriole elongation"/>
    <property type="evidence" value="ECO:0007669"/>
    <property type="project" value="TreeGrafter"/>
</dbReference>
<dbReference type="Proteomes" id="UP001346869">
    <property type="component" value="Unassembled WGS sequence"/>
</dbReference>
<evidence type="ECO:0000313" key="3">
    <source>
        <dbReference type="EMBL" id="KAK5866328.1"/>
    </source>
</evidence>
<dbReference type="PANTHER" id="PTHR13594:SF2">
    <property type="entry name" value="SI:CH73-100L22.3"/>
    <property type="match status" value="1"/>
</dbReference>
<feature type="compositionally biased region" description="Basic and acidic residues" evidence="2">
    <location>
        <begin position="247"/>
        <end position="256"/>
    </location>
</feature>
<protein>
    <recommendedName>
        <fullName evidence="5">Centriolar coiled-coil protein of 110 kDa-like</fullName>
    </recommendedName>
</protein>
<accession>A0AAN7XMP1</accession>
<gene>
    <name evidence="3" type="ORF">PBY51_020528</name>
</gene>
<feature type="compositionally biased region" description="Low complexity" evidence="2">
    <location>
        <begin position="294"/>
        <end position="311"/>
    </location>
</feature>
<dbReference type="GO" id="GO:0007099">
    <property type="term" value="P:centriole replication"/>
    <property type="evidence" value="ECO:0007669"/>
    <property type="project" value="InterPro"/>
</dbReference>
<evidence type="ECO:0000256" key="2">
    <source>
        <dbReference type="SAM" id="MobiDB-lite"/>
    </source>
</evidence>
<proteinExistence type="predicted"/>
<dbReference type="GO" id="GO:0005814">
    <property type="term" value="C:centriole"/>
    <property type="evidence" value="ECO:0007669"/>
    <property type="project" value="InterPro"/>
</dbReference>
<feature type="region of interest" description="Disordered" evidence="2">
    <location>
        <begin position="191"/>
        <end position="219"/>
    </location>
</feature>
<feature type="region of interest" description="Disordered" evidence="2">
    <location>
        <begin position="237"/>
        <end position="271"/>
    </location>
</feature>
<feature type="coiled-coil region" evidence="1">
    <location>
        <begin position="418"/>
        <end position="452"/>
    </location>
</feature>
<keyword evidence="4" id="KW-1185">Reference proteome</keyword>
<evidence type="ECO:0000256" key="1">
    <source>
        <dbReference type="SAM" id="Coils"/>
    </source>
</evidence>
<feature type="region of interest" description="Disordered" evidence="2">
    <location>
        <begin position="353"/>
        <end position="373"/>
    </location>
</feature>